<feature type="compositionally biased region" description="Polar residues" evidence="1">
    <location>
        <begin position="30"/>
        <end position="39"/>
    </location>
</feature>
<name>A0ABR1QAE8_9PEZI</name>
<evidence type="ECO:0000256" key="1">
    <source>
        <dbReference type="SAM" id="MobiDB-lite"/>
    </source>
</evidence>
<proteinExistence type="predicted"/>
<dbReference type="InterPro" id="IPR052022">
    <property type="entry name" value="26kDa_periplasmic_antigen"/>
</dbReference>
<evidence type="ECO:0000313" key="3">
    <source>
        <dbReference type="Proteomes" id="UP001391051"/>
    </source>
</evidence>
<feature type="region of interest" description="Disordered" evidence="1">
    <location>
        <begin position="222"/>
        <end position="272"/>
    </location>
</feature>
<gene>
    <name evidence="2" type="ORF">PG986_006688</name>
</gene>
<dbReference type="InterPro" id="IPR007497">
    <property type="entry name" value="SIMPL/DUF541"/>
</dbReference>
<feature type="compositionally biased region" description="Low complexity" evidence="1">
    <location>
        <begin position="225"/>
        <end position="260"/>
    </location>
</feature>
<comment type="caution">
    <text evidence="2">The sequence shown here is derived from an EMBL/GenBank/DDBJ whole genome shotgun (WGS) entry which is preliminary data.</text>
</comment>
<dbReference type="RefSeq" id="XP_066699022.1">
    <property type="nucleotide sequence ID" value="XM_066842910.1"/>
</dbReference>
<dbReference type="Proteomes" id="UP001391051">
    <property type="component" value="Unassembled WGS sequence"/>
</dbReference>
<organism evidence="2 3">
    <name type="scientific">Apiospora aurea</name>
    <dbReference type="NCBI Taxonomy" id="335848"/>
    <lineage>
        <taxon>Eukaryota</taxon>
        <taxon>Fungi</taxon>
        <taxon>Dikarya</taxon>
        <taxon>Ascomycota</taxon>
        <taxon>Pezizomycotina</taxon>
        <taxon>Sordariomycetes</taxon>
        <taxon>Xylariomycetidae</taxon>
        <taxon>Amphisphaeriales</taxon>
        <taxon>Apiosporaceae</taxon>
        <taxon>Apiospora</taxon>
    </lineage>
</organism>
<dbReference type="EMBL" id="JAQQWE010000005">
    <property type="protein sequence ID" value="KAK7950960.1"/>
    <property type="molecule type" value="Genomic_DNA"/>
</dbReference>
<dbReference type="Pfam" id="PF04402">
    <property type="entry name" value="SIMPL"/>
    <property type="match status" value="1"/>
</dbReference>
<accession>A0ABR1QAE8</accession>
<reference evidence="2 3" key="1">
    <citation type="submission" date="2023-01" db="EMBL/GenBank/DDBJ databases">
        <title>Analysis of 21 Apiospora genomes using comparative genomics revels a genus with tremendous synthesis potential of carbohydrate active enzymes and secondary metabolites.</title>
        <authorList>
            <person name="Sorensen T."/>
        </authorList>
    </citation>
    <scope>NUCLEOTIDE SEQUENCE [LARGE SCALE GENOMIC DNA]</scope>
    <source>
        <strain evidence="2 3">CBS 24483</strain>
    </source>
</reference>
<feature type="compositionally biased region" description="Basic and acidic residues" evidence="1">
    <location>
        <begin position="58"/>
        <end position="69"/>
    </location>
</feature>
<feature type="region of interest" description="Disordered" evidence="1">
    <location>
        <begin position="30"/>
        <end position="70"/>
    </location>
</feature>
<sequence>MLPQLRIHVHGNGSVFRTAERGVLNIRVSTTDKSQQTASDGVRETSAKLTTKFRAHAPKTDGADGRPAPHPDAGITAFTASSISTDSQPEYEWVDGKRRDLGLTYRASCEFEVVFRDLTLLADAAGELSSMPRVSIVSTEWRLTAATRAEIEREARKKAIENAVQKAQDYSGVVGRAVVAVEIKDGPASSANSITNPWRPGFSTGGGLFGGGGGGGGLFGGGGMMQQQQPQMQQQQQQALQQQALQQQAQRQARMATGQADDAQVNDGPSVEPRTITASAMVNVKFISVDGEPVDI</sequence>
<dbReference type="GeneID" id="92075972"/>
<dbReference type="PANTHER" id="PTHR34387:SF1">
    <property type="entry name" value="PERIPLASMIC IMMUNOGENIC PROTEIN"/>
    <property type="match status" value="1"/>
</dbReference>
<evidence type="ECO:0000313" key="2">
    <source>
        <dbReference type="EMBL" id="KAK7950960.1"/>
    </source>
</evidence>
<dbReference type="PANTHER" id="PTHR34387">
    <property type="entry name" value="SLR1258 PROTEIN"/>
    <property type="match status" value="1"/>
</dbReference>
<protein>
    <submittedName>
        <fullName evidence="2">Uncharacterized protein</fullName>
    </submittedName>
</protein>
<keyword evidence="3" id="KW-1185">Reference proteome</keyword>